<evidence type="ECO:0000259" key="1">
    <source>
        <dbReference type="PROSITE" id="PS50106"/>
    </source>
</evidence>
<dbReference type="PANTHER" id="PTHR10316:SF12">
    <property type="entry name" value="MEMBRANE-ASSOCIATED GUANYLATE KINASE, WW AND PDZ DOMAIN-CONTAINING PROTEIN 1"/>
    <property type="match status" value="1"/>
</dbReference>
<dbReference type="Gene3D" id="2.30.42.10">
    <property type="match status" value="1"/>
</dbReference>
<dbReference type="PROSITE" id="PS50106">
    <property type="entry name" value="PDZ"/>
    <property type="match status" value="1"/>
</dbReference>
<proteinExistence type="predicted"/>
<evidence type="ECO:0000313" key="2">
    <source>
        <dbReference type="EMBL" id="KAB5536841.1"/>
    </source>
</evidence>
<accession>A0A5N5L3R8</accession>
<reference evidence="2 3" key="1">
    <citation type="submission" date="2019-06" db="EMBL/GenBank/DDBJ databases">
        <title>A chromosome-scale genome assembly of the striped catfish, Pangasianodon hypophthalmus.</title>
        <authorList>
            <person name="Wen M."/>
            <person name="Zahm M."/>
            <person name="Roques C."/>
            <person name="Cabau C."/>
            <person name="Klopp C."/>
            <person name="Donnadieu C."/>
            <person name="Jouanno E."/>
            <person name="Avarre J.-C."/>
            <person name="Campet M."/>
            <person name="Ha T.T.T."/>
            <person name="Dugue R."/>
            <person name="Lampietro C."/>
            <person name="Louis A."/>
            <person name="Herpin A."/>
            <person name="Echchiki A."/>
            <person name="Berthelot C."/>
            <person name="Parey E."/>
            <person name="Roest-Crollius H."/>
            <person name="Braasch I."/>
            <person name="Postlethwait J."/>
            <person name="Bobe J."/>
            <person name="Montfort J."/>
            <person name="Bouchez O."/>
            <person name="Begum T."/>
            <person name="Schartl M."/>
            <person name="Guiguen Y."/>
        </authorList>
    </citation>
    <scope>NUCLEOTIDE SEQUENCE [LARGE SCALE GENOMIC DNA]</scope>
    <source>
        <strain evidence="2 3">Indonesia</strain>
        <tissue evidence="2">Blood</tissue>
    </source>
</reference>
<feature type="domain" description="PDZ" evidence="1">
    <location>
        <begin position="17"/>
        <end position="88"/>
    </location>
</feature>
<name>A0A5N5L3R8_PANHP</name>
<keyword evidence="3" id="KW-1185">Reference proteome</keyword>
<dbReference type="FunFam" id="2.30.42.10:FF:000155">
    <property type="entry name" value="membrane-associated guanylate kinase, WW and PDZ domain-containing protein 2 isoform X4"/>
    <property type="match status" value="1"/>
</dbReference>
<organism evidence="2 3">
    <name type="scientific">Pangasianodon hypophthalmus</name>
    <name type="common">Striped catfish</name>
    <name type="synonym">Helicophagus hypophthalmus</name>
    <dbReference type="NCBI Taxonomy" id="310915"/>
    <lineage>
        <taxon>Eukaryota</taxon>
        <taxon>Metazoa</taxon>
        <taxon>Chordata</taxon>
        <taxon>Craniata</taxon>
        <taxon>Vertebrata</taxon>
        <taxon>Euteleostomi</taxon>
        <taxon>Actinopterygii</taxon>
        <taxon>Neopterygii</taxon>
        <taxon>Teleostei</taxon>
        <taxon>Ostariophysi</taxon>
        <taxon>Siluriformes</taxon>
        <taxon>Pangasiidae</taxon>
        <taxon>Pangasianodon</taxon>
    </lineage>
</organism>
<dbReference type="AlphaFoldDB" id="A0A5N5L3R8"/>
<dbReference type="SUPFAM" id="SSF50156">
    <property type="entry name" value="PDZ domain-like"/>
    <property type="match status" value="1"/>
</dbReference>
<comment type="caution">
    <text evidence="2">The sequence shown here is derived from an EMBL/GenBank/DDBJ whole genome shotgun (WGS) entry which is preliminary data.</text>
</comment>
<dbReference type="PANTHER" id="PTHR10316">
    <property type="entry name" value="MEMBRANE ASSOCIATED GUANYLATE KINASE-RELATED"/>
    <property type="match status" value="1"/>
</dbReference>
<dbReference type="GO" id="GO:0007165">
    <property type="term" value="P:signal transduction"/>
    <property type="evidence" value="ECO:0007669"/>
    <property type="project" value="TreeGrafter"/>
</dbReference>
<dbReference type="GO" id="GO:0005911">
    <property type="term" value="C:cell-cell junction"/>
    <property type="evidence" value="ECO:0007669"/>
    <property type="project" value="TreeGrafter"/>
</dbReference>
<protein>
    <recommendedName>
        <fullName evidence="1">PDZ domain-containing protein</fullName>
    </recommendedName>
</protein>
<evidence type="ECO:0000313" key="3">
    <source>
        <dbReference type="Proteomes" id="UP000327468"/>
    </source>
</evidence>
<sequence length="123" mass="13463">MSKAMQKKNHWSARVSECAVRRDARGDINVPLQGGAENGEFVYVGRVDPGSISYDHGTLTEGELLLEVDTLPVSGLPLYDVLSAVKNSKDPLDSKPYAKVPVPVFLEKPNPSAVFFSFLFLLL</sequence>
<dbReference type="GO" id="GO:0005737">
    <property type="term" value="C:cytoplasm"/>
    <property type="evidence" value="ECO:0007669"/>
    <property type="project" value="TreeGrafter"/>
</dbReference>
<dbReference type="InterPro" id="IPR001478">
    <property type="entry name" value="PDZ"/>
</dbReference>
<dbReference type="EMBL" id="VFJC01000021">
    <property type="protein sequence ID" value="KAB5536841.1"/>
    <property type="molecule type" value="Genomic_DNA"/>
</dbReference>
<dbReference type="Proteomes" id="UP000327468">
    <property type="component" value="Chromosome 20"/>
</dbReference>
<dbReference type="Pfam" id="PF00595">
    <property type="entry name" value="PDZ"/>
    <property type="match status" value="1"/>
</dbReference>
<dbReference type="InterPro" id="IPR036034">
    <property type="entry name" value="PDZ_sf"/>
</dbReference>
<gene>
    <name evidence="2" type="ORF">PHYPO_G00111960</name>
</gene>